<dbReference type="SUPFAM" id="SSF53335">
    <property type="entry name" value="S-adenosyl-L-methionine-dependent methyltransferases"/>
    <property type="match status" value="1"/>
</dbReference>
<dbReference type="Gene3D" id="3.40.50.150">
    <property type="entry name" value="Vaccinia Virus protein VP39"/>
    <property type="match status" value="1"/>
</dbReference>
<accession>A0A1M7SKE6</accession>
<keyword evidence="2" id="KW-0489">Methyltransferase</keyword>
<dbReference type="Proteomes" id="UP000184010">
    <property type="component" value="Unassembled WGS sequence"/>
</dbReference>
<dbReference type="GO" id="GO:0032259">
    <property type="term" value="P:methylation"/>
    <property type="evidence" value="ECO:0007669"/>
    <property type="project" value="UniProtKB-KW"/>
</dbReference>
<dbReference type="STRING" id="1121395.SAMN02745215_00991"/>
<evidence type="ECO:0000313" key="2">
    <source>
        <dbReference type="EMBL" id="SHN58931.1"/>
    </source>
</evidence>
<dbReference type="PANTHER" id="PTHR42912:SF80">
    <property type="entry name" value="METHYLTRANSFERASE DOMAIN-CONTAINING PROTEIN"/>
    <property type="match status" value="1"/>
</dbReference>
<dbReference type="InterPro" id="IPR050508">
    <property type="entry name" value="Methyltransf_Superfamily"/>
</dbReference>
<dbReference type="AlphaFoldDB" id="A0A1M7SKE6"/>
<dbReference type="GO" id="GO:0008757">
    <property type="term" value="F:S-adenosylmethionine-dependent methyltransferase activity"/>
    <property type="evidence" value="ECO:0007669"/>
    <property type="project" value="InterPro"/>
</dbReference>
<proteinExistence type="predicted"/>
<keyword evidence="2" id="KW-0808">Transferase</keyword>
<dbReference type="Pfam" id="PF08241">
    <property type="entry name" value="Methyltransf_11"/>
    <property type="match status" value="1"/>
</dbReference>
<protein>
    <submittedName>
        <fullName evidence="2">Methyltransferase domain-containing protein</fullName>
    </submittedName>
</protein>
<evidence type="ECO:0000313" key="3">
    <source>
        <dbReference type="Proteomes" id="UP000184010"/>
    </source>
</evidence>
<name>A0A1M7SKE6_9FIRM</name>
<dbReference type="PANTHER" id="PTHR42912">
    <property type="entry name" value="METHYLTRANSFERASE"/>
    <property type="match status" value="1"/>
</dbReference>
<organism evidence="2 3">
    <name type="scientific">Desulfitobacterium chlororespirans DSM 11544</name>
    <dbReference type="NCBI Taxonomy" id="1121395"/>
    <lineage>
        <taxon>Bacteria</taxon>
        <taxon>Bacillati</taxon>
        <taxon>Bacillota</taxon>
        <taxon>Clostridia</taxon>
        <taxon>Eubacteriales</taxon>
        <taxon>Desulfitobacteriaceae</taxon>
        <taxon>Desulfitobacterium</taxon>
    </lineage>
</organism>
<evidence type="ECO:0000259" key="1">
    <source>
        <dbReference type="Pfam" id="PF08241"/>
    </source>
</evidence>
<gene>
    <name evidence="2" type="ORF">SAMN02745215_00991</name>
</gene>
<dbReference type="InterPro" id="IPR029063">
    <property type="entry name" value="SAM-dependent_MTases_sf"/>
</dbReference>
<feature type="domain" description="Methyltransferase type 11" evidence="1">
    <location>
        <begin position="53"/>
        <end position="148"/>
    </location>
</feature>
<dbReference type="EMBL" id="FRDN01000004">
    <property type="protein sequence ID" value="SHN58931.1"/>
    <property type="molecule type" value="Genomic_DNA"/>
</dbReference>
<dbReference type="InterPro" id="IPR013216">
    <property type="entry name" value="Methyltransf_11"/>
</dbReference>
<sequence length="253" mass="28936">MAVEKQIKIEEKWNKAAHEYDHTVKNELNSFKGKAWLELIQQHIPQNRPLHILDVGTGPGFFAILLAGAGYRVTAIDSSQGMIEKARQNAAEAGIKADFALMDSHHLDFADDSFDLVISRNVTWTLHDPVTAYREWQRVLKPGGSLLIFDANWHLYQYDRELMDKVKQRDSEYRSQYGEPDDDYYGPKARRDESAKLLLHDQQRPAWDNGALAALGFIEISNDLHIAQRVWDEKEQLLYGANPLFMVAAKKNG</sequence>
<reference evidence="3" key="1">
    <citation type="submission" date="2016-12" db="EMBL/GenBank/DDBJ databases">
        <authorList>
            <person name="Varghese N."/>
            <person name="Submissions S."/>
        </authorList>
    </citation>
    <scope>NUCLEOTIDE SEQUENCE [LARGE SCALE GENOMIC DNA]</scope>
    <source>
        <strain evidence="3">DSM 11544</strain>
    </source>
</reference>
<keyword evidence="3" id="KW-1185">Reference proteome</keyword>
<dbReference type="CDD" id="cd02440">
    <property type="entry name" value="AdoMet_MTases"/>
    <property type="match status" value="1"/>
</dbReference>